<dbReference type="Pfam" id="PF20150">
    <property type="entry name" value="2EXR"/>
    <property type="match status" value="1"/>
</dbReference>
<gene>
    <name evidence="3" type="ORF">BTUL_0240g00130</name>
</gene>
<dbReference type="AlphaFoldDB" id="A0A4Z1E6Y0"/>
<dbReference type="PANTHER" id="PTHR35910:SF1">
    <property type="entry name" value="2EXR DOMAIN-CONTAINING PROTEIN"/>
    <property type="match status" value="1"/>
</dbReference>
<feature type="region of interest" description="Disordered" evidence="1">
    <location>
        <begin position="360"/>
        <end position="437"/>
    </location>
</feature>
<evidence type="ECO:0000313" key="4">
    <source>
        <dbReference type="Proteomes" id="UP000297777"/>
    </source>
</evidence>
<organism evidence="3 4">
    <name type="scientific">Botrytis tulipae</name>
    <dbReference type="NCBI Taxonomy" id="87230"/>
    <lineage>
        <taxon>Eukaryota</taxon>
        <taxon>Fungi</taxon>
        <taxon>Dikarya</taxon>
        <taxon>Ascomycota</taxon>
        <taxon>Pezizomycotina</taxon>
        <taxon>Leotiomycetes</taxon>
        <taxon>Helotiales</taxon>
        <taxon>Sclerotiniaceae</taxon>
        <taxon>Botrytis</taxon>
    </lineage>
</organism>
<dbReference type="Proteomes" id="UP000297777">
    <property type="component" value="Unassembled WGS sequence"/>
</dbReference>
<dbReference type="PANTHER" id="PTHR35910">
    <property type="entry name" value="2EXR DOMAIN-CONTAINING PROTEIN"/>
    <property type="match status" value="1"/>
</dbReference>
<evidence type="ECO:0000313" key="3">
    <source>
        <dbReference type="EMBL" id="TGO07884.1"/>
    </source>
</evidence>
<protein>
    <recommendedName>
        <fullName evidence="2">2EXR domain-containing protein</fullName>
    </recommendedName>
</protein>
<reference evidence="3 4" key="1">
    <citation type="submission" date="2017-12" db="EMBL/GenBank/DDBJ databases">
        <title>Comparative genomics of Botrytis spp.</title>
        <authorList>
            <person name="Valero-Jimenez C.A."/>
            <person name="Tapia P."/>
            <person name="Veloso J."/>
            <person name="Silva-Moreno E."/>
            <person name="Staats M."/>
            <person name="Valdes J.H."/>
            <person name="Van Kan J.A.L."/>
        </authorList>
    </citation>
    <scope>NUCLEOTIDE SEQUENCE [LARGE SCALE GENOMIC DNA]</scope>
    <source>
        <strain evidence="3 4">Bt9001</strain>
    </source>
</reference>
<feature type="domain" description="2EXR" evidence="2">
    <location>
        <begin position="440"/>
        <end position="578"/>
    </location>
</feature>
<name>A0A4Z1E6Y0_9HELO</name>
<dbReference type="InterPro" id="IPR045518">
    <property type="entry name" value="2EXR"/>
</dbReference>
<proteinExistence type="predicted"/>
<dbReference type="OrthoDB" id="3532823at2759"/>
<keyword evidence="4" id="KW-1185">Reference proteome</keyword>
<evidence type="ECO:0000256" key="1">
    <source>
        <dbReference type="SAM" id="MobiDB-lite"/>
    </source>
</evidence>
<accession>A0A4Z1E6Y0</accession>
<feature type="compositionally biased region" description="Polar residues" evidence="1">
    <location>
        <begin position="412"/>
        <end position="437"/>
    </location>
</feature>
<evidence type="ECO:0000259" key="2">
    <source>
        <dbReference type="Pfam" id="PF20150"/>
    </source>
</evidence>
<sequence>MSLDITHSHNNNITPLGEETADEVVQFDINPPLPRIYDSTGDTKTFHKFGALPRELQLRIFKNAMPASRVVRWAERVPRRNYWPASDVPHPLFDQWKFPGLLSFLQACSVSNASVNVDGGFVKIQSERGRGRAPPLNWKWKHYTFMRPDQDIILLDCLDLVRLYRNGGSINLERFTHIAVYAESALYAEYKKWPQDLLLETLDVIQAHCPRLQRLSVFICTKWYRDFTHYENIRFLDIDDGLNLLKLSYRCYIMRANQDEEFEIGPKLREMLKSASHLNSQLQELFMEMEQSREQRVVAYWKKVQVVPVINCGSQNFYDDSDLYFSDLDAYVGRNDDGTLETTTWGWKGDRCIATMSTLLTENDTSDSEGSSSYDESSTEDSEEERNLSASLSADGSDIDEDSMAPNDAPVSGSTSEAPQSNSSDSTNPPETAPQTMTEFHPFSRFPAELQEMVFKLALPVSDALLLKFEIFVQELPTMIRQNKKTGEIHYSDNDFTITTSAWSDKSPPLLPLLLACKVSNKAVSSGGYEKIAISFPDNNNQQNNYVMEKKPHLNIEYLTLPPPQRNNTWLRPAKDTLVVYAQNFVMLYQHGGSMNLSNITHLAVHNLVERDRHNGSKVRARNLWKWVFIIAEKHCPALKKLSLLLGIDFAENYDDDESAAESDRHQIIVDVDEKFYQLDFHDESYGQRSVKGGERFDIEELFIKEKNVVELRETSTVLAEYLSEHMDDENKAKYWKNVDVIPGFRARPDHFEDGTKNATKIMGPRKGIVVRDSSRL</sequence>
<dbReference type="EMBL" id="PQXH01000240">
    <property type="protein sequence ID" value="TGO07884.1"/>
    <property type="molecule type" value="Genomic_DNA"/>
</dbReference>
<comment type="caution">
    <text evidence="3">The sequence shown here is derived from an EMBL/GenBank/DDBJ whole genome shotgun (WGS) entry which is preliminary data.</text>
</comment>